<comment type="caution">
    <text evidence="2">The sequence shown here is derived from an EMBL/GenBank/DDBJ whole genome shotgun (WGS) entry which is preliminary data.</text>
</comment>
<accession>A0A2T7PHH8</accession>
<evidence type="ECO:0008006" key="4">
    <source>
        <dbReference type="Google" id="ProtNLM"/>
    </source>
</evidence>
<organism evidence="2 3">
    <name type="scientific">Pomacea canaliculata</name>
    <name type="common">Golden apple snail</name>
    <dbReference type="NCBI Taxonomy" id="400727"/>
    <lineage>
        <taxon>Eukaryota</taxon>
        <taxon>Metazoa</taxon>
        <taxon>Spiralia</taxon>
        <taxon>Lophotrochozoa</taxon>
        <taxon>Mollusca</taxon>
        <taxon>Gastropoda</taxon>
        <taxon>Caenogastropoda</taxon>
        <taxon>Architaenioglossa</taxon>
        <taxon>Ampullarioidea</taxon>
        <taxon>Ampullariidae</taxon>
        <taxon>Pomacea</taxon>
    </lineage>
</organism>
<dbReference type="AlphaFoldDB" id="A0A2T7PHH8"/>
<dbReference type="OMA" id="CPDKPLG"/>
<gene>
    <name evidence="2" type="ORF">C0Q70_08311</name>
</gene>
<dbReference type="Proteomes" id="UP000245119">
    <property type="component" value="Linkage Group LG4"/>
</dbReference>
<dbReference type="OrthoDB" id="354769at2759"/>
<dbReference type="GO" id="GO:0045145">
    <property type="term" value="F:single-stranded DNA 5'-3' DNA exonuclease activity"/>
    <property type="evidence" value="ECO:0007669"/>
    <property type="project" value="InterPro"/>
</dbReference>
<protein>
    <recommendedName>
        <fullName evidence="4">Exonuclease V</fullName>
    </recommendedName>
</protein>
<dbReference type="Pfam" id="PF09810">
    <property type="entry name" value="Exo5"/>
    <property type="match status" value="2"/>
</dbReference>
<dbReference type="PANTHER" id="PTHR14464">
    <property type="entry name" value="EXONUCLEASE V"/>
    <property type="match status" value="1"/>
</dbReference>
<dbReference type="InterPro" id="IPR019190">
    <property type="entry name" value="EXOV"/>
</dbReference>
<dbReference type="PANTHER" id="PTHR14464:SF4">
    <property type="entry name" value="EXONUCLEASE V"/>
    <property type="match status" value="1"/>
</dbReference>
<proteinExistence type="inferred from homology"/>
<comment type="similarity">
    <text evidence="1">Belongs to the EXO5 family.</text>
</comment>
<evidence type="ECO:0000256" key="1">
    <source>
        <dbReference type="ARBA" id="ARBA00009797"/>
    </source>
</evidence>
<name>A0A2T7PHH8_POMCA</name>
<dbReference type="GO" id="GO:0036297">
    <property type="term" value="P:interstrand cross-link repair"/>
    <property type="evidence" value="ECO:0007669"/>
    <property type="project" value="TreeGrafter"/>
</dbReference>
<reference evidence="2 3" key="1">
    <citation type="submission" date="2018-04" db="EMBL/GenBank/DDBJ databases">
        <title>The genome of golden apple snail Pomacea canaliculata provides insight into stress tolerance and invasive adaptation.</title>
        <authorList>
            <person name="Liu C."/>
            <person name="Liu B."/>
            <person name="Ren Y."/>
            <person name="Zhang Y."/>
            <person name="Wang H."/>
            <person name="Li S."/>
            <person name="Jiang F."/>
            <person name="Yin L."/>
            <person name="Zhang G."/>
            <person name="Qian W."/>
            <person name="Fan W."/>
        </authorList>
    </citation>
    <scope>NUCLEOTIDE SEQUENCE [LARGE SCALE GENOMIC DNA]</scope>
    <source>
        <strain evidence="2">SZHN2017</strain>
        <tissue evidence="2">Muscle</tissue>
    </source>
</reference>
<dbReference type="GO" id="GO:0005634">
    <property type="term" value="C:nucleus"/>
    <property type="evidence" value="ECO:0007669"/>
    <property type="project" value="TreeGrafter"/>
</dbReference>
<sequence>MSARTNIADEEDWSDLDESSMIKIDGGIDEHDETSGLELKNNKSNKDFQKSEQQVNGSSTKILSTKRGVCKQAPPPLIQFCRSRYLCVTDITQQLWCEQQLQYRMMGVEPGLTDMQEIEAGDVPLSVKDKEEVKKGKSLHYARELETHDVVDVKISSNTDKWALNILNLLVAMRGFFSGIAKAREVPIFGDLGTGDMLFGIIDELHFDEKTYSLHLLELKTRKSTRLPGVAQAKQNALQVQIYKRLWDNLVKGNMSADFFLKKLCLEDSADLPLSDEIIKHMDQLPMSTVSLRNLFSLLLSTAQSLVCIGSMSIEYVHQDTHDLIGHVEVKEEEDWMWQTVLHSLEFWHGQRECEGVEVEEAWKCGMCEYGNICEWRRKKISSHIQK</sequence>
<keyword evidence="3" id="KW-1185">Reference proteome</keyword>
<evidence type="ECO:0000313" key="3">
    <source>
        <dbReference type="Proteomes" id="UP000245119"/>
    </source>
</evidence>
<evidence type="ECO:0000313" key="2">
    <source>
        <dbReference type="EMBL" id="PVD32864.1"/>
    </source>
</evidence>
<dbReference type="EMBL" id="PZQS01000004">
    <property type="protein sequence ID" value="PVD32864.1"/>
    <property type="molecule type" value="Genomic_DNA"/>
</dbReference>